<sequence>MPLDVGMYENMVDLGPREGANGTVSYAADGTLASYVVAAGDHRDAIVERLCLGPYAYEALNAVRRGSVHSVDPKNEAYLTPLFEGDALNLSPYTITSVGDVNGVVHSYETVFILPPQH</sequence>
<dbReference type="RefSeq" id="WP_087471907.1">
    <property type="nucleotide sequence ID" value="NZ_CP021383.1"/>
</dbReference>
<name>A0A1Y0HY62_CELCE</name>
<reference evidence="1 2" key="1">
    <citation type="submission" date="2017-05" db="EMBL/GenBank/DDBJ databases">
        <authorList>
            <person name="Song R."/>
            <person name="Chenine A.L."/>
            <person name="Ruprecht R.M."/>
        </authorList>
    </citation>
    <scope>NUCLEOTIDE SEQUENCE [LARGE SCALE GENOMIC DNA]</scope>
    <source>
        <strain evidence="1 2">PSBB019</strain>
    </source>
</reference>
<dbReference type="Proteomes" id="UP000196228">
    <property type="component" value="Chromosome"/>
</dbReference>
<dbReference type="EMBL" id="CP021383">
    <property type="protein sequence ID" value="ARU52969.1"/>
    <property type="molecule type" value="Genomic_DNA"/>
</dbReference>
<proteinExistence type="predicted"/>
<accession>A0A1Y0HY62</accession>
<gene>
    <name evidence="1" type="ORF">CBR64_17525</name>
</gene>
<evidence type="ECO:0000313" key="2">
    <source>
        <dbReference type="Proteomes" id="UP000196228"/>
    </source>
</evidence>
<dbReference type="AlphaFoldDB" id="A0A1Y0HY62"/>
<protein>
    <submittedName>
        <fullName evidence="1">Uncharacterized protein</fullName>
    </submittedName>
</protein>
<evidence type="ECO:0000313" key="1">
    <source>
        <dbReference type="EMBL" id="ARU52969.1"/>
    </source>
</evidence>
<dbReference type="KEGG" id="cceu:CBR64_17525"/>
<dbReference type="OrthoDB" id="5125929at2"/>
<organism evidence="1 2">
    <name type="scientific">Cellulosimicrobium cellulans</name>
    <name type="common">Arthrobacter luteus</name>
    <dbReference type="NCBI Taxonomy" id="1710"/>
    <lineage>
        <taxon>Bacteria</taxon>
        <taxon>Bacillati</taxon>
        <taxon>Actinomycetota</taxon>
        <taxon>Actinomycetes</taxon>
        <taxon>Micrococcales</taxon>
        <taxon>Promicromonosporaceae</taxon>
        <taxon>Cellulosimicrobium</taxon>
    </lineage>
</organism>